<reference evidence="11 12" key="1">
    <citation type="submission" date="2019-08" db="EMBL/GenBank/DDBJ databases">
        <title>Genomic characterization of a novel candidate phylum (ARYD3) from a high temperature, high salinity tertiary oil reservoir in north central Oklahoma, USA.</title>
        <authorList>
            <person name="Youssef N.H."/>
            <person name="Yadav A."/>
            <person name="Elshahed M.S."/>
        </authorList>
    </citation>
    <scope>NUCLEOTIDE SEQUENCE [LARGE SCALE GENOMIC DNA]</scope>
    <source>
        <strain evidence="11">ARYD1</strain>
    </source>
</reference>
<comment type="caution">
    <text evidence="11">The sequence shown here is derived from an EMBL/GenBank/DDBJ whole genome shotgun (WGS) entry which is preliminary data.</text>
</comment>
<evidence type="ECO:0000313" key="12">
    <source>
        <dbReference type="Proteomes" id="UP000323337"/>
    </source>
</evidence>
<feature type="domain" description="Tripartite ATP-independent periplasmic transporters DctQ component" evidence="10">
    <location>
        <begin position="27"/>
        <end position="157"/>
    </location>
</feature>
<protein>
    <submittedName>
        <fullName evidence="11">TRAP transporter small permease subunit</fullName>
    </submittedName>
</protein>
<sequence length="169" mass="19791">MNTAIKWIDTFNTVIGKVLSFTVYLLLIIVLYEIVSRKIFGNPTIWGFELSYMLYGFLFMMGYAYALKSKSHVNIDIFYSRANPRKQGILDIIGYLVFFFPFIYFGLKASYQFTIQSWQIMEHSQSTWAPPVYPYKTTLLIGFFLLFLQGISEFLKAIYKVKTGEMYES</sequence>
<evidence type="ECO:0000259" key="10">
    <source>
        <dbReference type="Pfam" id="PF04290"/>
    </source>
</evidence>
<feature type="transmembrane region" description="Helical" evidence="9">
    <location>
        <begin position="44"/>
        <end position="67"/>
    </location>
</feature>
<name>A0A5D0MQQ8_FLESI</name>
<dbReference type="PANTHER" id="PTHR35011">
    <property type="entry name" value="2,3-DIKETO-L-GULONATE TRAP TRANSPORTER SMALL PERMEASE PROTEIN YIAM"/>
    <property type="match status" value="1"/>
</dbReference>
<comment type="subcellular location">
    <subcellularLocation>
        <location evidence="1">Cell inner membrane</location>
        <topology evidence="1">Multi-pass membrane protein</topology>
    </subcellularLocation>
</comment>
<evidence type="ECO:0000256" key="9">
    <source>
        <dbReference type="SAM" id="Phobius"/>
    </source>
</evidence>
<organism evidence="11 12">
    <name type="scientific">Flexistipes sinusarabici</name>
    <dbReference type="NCBI Taxonomy" id="2352"/>
    <lineage>
        <taxon>Bacteria</taxon>
        <taxon>Pseudomonadati</taxon>
        <taxon>Deferribacterota</taxon>
        <taxon>Deferribacteres</taxon>
        <taxon>Deferribacterales</taxon>
        <taxon>Flexistipitaceae</taxon>
        <taxon>Flexistipes</taxon>
    </lineage>
</organism>
<evidence type="ECO:0000256" key="5">
    <source>
        <dbReference type="ARBA" id="ARBA00022692"/>
    </source>
</evidence>
<proteinExistence type="inferred from homology"/>
<evidence type="ECO:0000256" key="8">
    <source>
        <dbReference type="ARBA" id="ARBA00038436"/>
    </source>
</evidence>
<feature type="transmembrane region" description="Helical" evidence="9">
    <location>
        <begin position="88"/>
        <end position="107"/>
    </location>
</feature>
<evidence type="ECO:0000256" key="3">
    <source>
        <dbReference type="ARBA" id="ARBA00022475"/>
    </source>
</evidence>
<dbReference type="GO" id="GO:0005886">
    <property type="term" value="C:plasma membrane"/>
    <property type="evidence" value="ECO:0007669"/>
    <property type="project" value="UniProtKB-SubCell"/>
</dbReference>
<evidence type="ECO:0000256" key="6">
    <source>
        <dbReference type="ARBA" id="ARBA00022989"/>
    </source>
</evidence>
<dbReference type="EMBL" id="VSIV01000080">
    <property type="protein sequence ID" value="TYB34053.1"/>
    <property type="molecule type" value="Genomic_DNA"/>
</dbReference>
<evidence type="ECO:0000256" key="1">
    <source>
        <dbReference type="ARBA" id="ARBA00004429"/>
    </source>
</evidence>
<keyword evidence="6 9" id="KW-1133">Transmembrane helix</keyword>
<keyword evidence="5 9" id="KW-0812">Transmembrane</keyword>
<keyword evidence="4" id="KW-0997">Cell inner membrane</keyword>
<feature type="transmembrane region" description="Helical" evidence="9">
    <location>
        <begin position="12"/>
        <end position="32"/>
    </location>
</feature>
<dbReference type="RefSeq" id="WP_303700455.1">
    <property type="nucleotide sequence ID" value="NZ_VSIV01000080.1"/>
</dbReference>
<keyword evidence="3" id="KW-1003">Cell membrane</keyword>
<dbReference type="PANTHER" id="PTHR35011:SF4">
    <property type="entry name" value="SLL1102 PROTEIN"/>
    <property type="match status" value="1"/>
</dbReference>
<comment type="similarity">
    <text evidence="8">Belongs to the TRAP transporter small permease family.</text>
</comment>
<dbReference type="Pfam" id="PF04290">
    <property type="entry name" value="DctQ"/>
    <property type="match status" value="1"/>
</dbReference>
<evidence type="ECO:0000256" key="7">
    <source>
        <dbReference type="ARBA" id="ARBA00023136"/>
    </source>
</evidence>
<keyword evidence="7 9" id="KW-0472">Membrane</keyword>
<dbReference type="AlphaFoldDB" id="A0A5D0MQQ8"/>
<accession>A0A5D0MQQ8</accession>
<keyword evidence="2" id="KW-0813">Transport</keyword>
<evidence type="ECO:0000313" key="11">
    <source>
        <dbReference type="EMBL" id="TYB34053.1"/>
    </source>
</evidence>
<dbReference type="InterPro" id="IPR007387">
    <property type="entry name" value="TRAP_DctQ"/>
</dbReference>
<evidence type="ECO:0000256" key="4">
    <source>
        <dbReference type="ARBA" id="ARBA00022519"/>
    </source>
</evidence>
<dbReference type="InterPro" id="IPR055348">
    <property type="entry name" value="DctQ"/>
</dbReference>
<dbReference type="Proteomes" id="UP000323337">
    <property type="component" value="Unassembled WGS sequence"/>
</dbReference>
<evidence type="ECO:0000256" key="2">
    <source>
        <dbReference type="ARBA" id="ARBA00022448"/>
    </source>
</evidence>
<feature type="transmembrane region" description="Helical" evidence="9">
    <location>
        <begin position="139"/>
        <end position="159"/>
    </location>
</feature>
<gene>
    <name evidence="11" type="ORF">FXF49_03140</name>
</gene>